<feature type="compositionally biased region" description="Polar residues" evidence="1">
    <location>
        <begin position="1"/>
        <end position="16"/>
    </location>
</feature>
<dbReference type="EMBL" id="JAAOAR010000870">
    <property type="protein sequence ID" value="KAF5572787.1"/>
    <property type="molecule type" value="Genomic_DNA"/>
</dbReference>
<proteinExistence type="predicted"/>
<keyword evidence="3" id="KW-1185">Reference proteome</keyword>
<evidence type="ECO:0000313" key="3">
    <source>
        <dbReference type="Proteomes" id="UP000544095"/>
    </source>
</evidence>
<accession>A0A8H5KF92</accession>
<dbReference type="AlphaFoldDB" id="A0A8H5KF92"/>
<dbReference type="Proteomes" id="UP000544095">
    <property type="component" value="Unassembled WGS sequence"/>
</dbReference>
<sequence length="105" mass="12206">MPQSNNPMPQSDNTKIYSDKPDPRHKTWECKRPLTRRPRDTCDTLVDVNSLTCHMCGYTLTGVDKVRAVDANQRFIGRLWSHDSTYNETIWEYDVEDLNNAPFDA</sequence>
<evidence type="ECO:0000313" key="2">
    <source>
        <dbReference type="EMBL" id="KAF5572787.1"/>
    </source>
</evidence>
<protein>
    <submittedName>
        <fullName evidence="2">Uncharacterized protein</fullName>
    </submittedName>
</protein>
<gene>
    <name evidence="2" type="ORF">FPANT_12818</name>
</gene>
<feature type="region of interest" description="Disordered" evidence="1">
    <location>
        <begin position="1"/>
        <end position="31"/>
    </location>
</feature>
<feature type="compositionally biased region" description="Basic and acidic residues" evidence="1">
    <location>
        <begin position="17"/>
        <end position="31"/>
    </location>
</feature>
<comment type="caution">
    <text evidence="2">The sequence shown here is derived from an EMBL/GenBank/DDBJ whole genome shotgun (WGS) entry which is preliminary data.</text>
</comment>
<organism evidence="2 3">
    <name type="scientific">Fusarium pseudoanthophilum</name>
    <dbReference type="NCBI Taxonomy" id="48495"/>
    <lineage>
        <taxon>Eukaryota</taxon>
        <taxon>Fungi</taxon>
        <taxon>Dikarya</taxon>
        <taxon>Ascomycota</taxon>
        <taxon>Pezizomycotina</taxon>
        <taxon>Sordariomycetes</taxon>
        <taxon>Hypocreomycetidae</taxon>
        <taxon>Hypocreales</taxon>
        <taxon>Nectriaceae</taxon>
        <taxon>Fusarium</taxon>
        <taxon>Fusarium fujikuroi species complex</taxon>
    </lineage>
</organism>
<evidence type="ECO:0000256" key="1">
    <source>
        <dbReference type="SAM" id="MobiDB-lite"/>
    </source>
</evidence>
<reference evidence="2 3" key="1">
    <citation type="submission" date="2020-05" db="EMBL/GenBank/DDBJ databases">
        <title>Identification and distribution of gene clusters putatively required for synthesis of sphingolipid metabolism inhibitors in phylogenetically diverse species of the filamentous fungus Fusarium.</title>
        <authorList>
            <person name="Kim H.-S."/>
            <person name="Busman M."/>
            <person name="Brown D.W."/>
            <person name="Divon H."/>
            <person name="Uhlig S."/>
            <person name="Proctor R.H."/>
        </authorList>
    </citation>
    <scope>NUCLEOTIDE SEQUENCE [LARGE SCALE GENOMIC DNA]</scope>
    <source>
        <strain evidence="2 3">NRRL 25211</strain>
    </source>
</reference>
<name>A0A8H5KF92_9HYPO</name>